<dbReference type="Pfam" id="PF17173">
    <property type="entry name" value="DUF5129"/>
    <property type="match status" value="1"/>
</dbReference>
<feature type="domain" description="DUF5129" evidence="4">
    <location>
        <begin position="46"/>
        <end position="385"/>
    </location>
</feature>
<feature type="chain" id="PRO_5009267797" evidence="3">
    <location>
        <begin position="39"/>
        <end position="497"/>
    </location>
</feature>
<evidence type="ECO:0000256" key="3">
    <source>
        <dbReference type="SAM" id="SignalP"/>
    </source>
</evidence>
<dbReference type="EMBL" id="LT629779">
    <property type="protein sequence ID" value="SDT34057.1"/>
    <property type="molecule type" value="Genomic_DNA"/>
</dbReference>
<feature type="signal peptide" evidence="3">
    <location>
        <begin position="1"/>
        <end position="38"/>
    </location>
</feature>
<proteinExistence type="predicted"/>
<protein>
    <submittedName>
        <fullName evidence="5">Uncharacterized membrane protein YgcG, contains a TPM-fold domain</fullName>
    </submittedName>
</protein>
<dbReference type="AlphaFoldDB" id="A0A1H1ZKF6"/>
<keyword evidence="2" id="KW-0472">Membrane</keyword>
<keyword evidence="2" id="KW-0812">Transmembrane</keyword>
<feature type="transmembrane region" description="Helical" evidence="2">
    <location>
        <begin position="175"/>
        <end position="202"/>
    </location>
</feature>
<evidence type="ECO:0000259" key="4">
    <source>
        <dbReference type="Pfam" id="PF17173"/>
    </source>
</evidence>
<feature type="compositionally biased region" description="Gly residues" evidence="1">
    <location>
        <begin position="472"/>
        <end position="489"/>
    </location>
</feature>
<keyword evidence="6" id="KW-1185">Reference proteome</keyword>
<evidence type="ECO:0000313" key="5">
    <source>
        <dbReference type="EMBL" id="SDT34057.1"/>
    </source>
</evidence>
<keyword evidence="3" id="KW-0732">Signal</keyword>
<feature type="region of interest" description="Disordered" evidence="1">
    <location>
        <begin position="472"/>
        <end position="497"/>
    </location>
</feature>
<evidence type="ECO:0000313" key="6">
    <source>
        <dbReference type="Proteomes" id="UP000198751"/>
    </source>
</evidence>
<keyword evidence="2" id="KW-1133">Transmembrane helix</keyword>
<reference evidence="6" key="1">
    <citation type="submission" date="2016-10" db="EMBL/GenBank/DDBJ databases">
        <authorList>
            <person name="Varghese N."/>
            <person name="Submissions S."/>
        </authorList>
    </citation>
    <scope>NUCLEOTIDE SEQUENCE [LARGE SCALE GENOMIC DNA]</scope>
    <source>
        <strain evidence="6">IMMIB L-1606</strain>
    </source>
</reference>
<gene>
    <name evidence="5" type="ORF">SAMN04489743_2495</name>
</gene>
<organism evidence="5 6">
    <name type="scientific">Pseudarthrobacter equi</name>
    <dbReference type="NCBI Taxonomy" id="728066"/>
    <lineage>
        <taxon>Bacteria</taxon>
        <taxon>Bacillati</taxon>
        <taxon>Actinomycetota</taxon>
        <taxon>Actinomycetes</taxon>
        <taxon>Micrococcales</taxon>
        <taxon>Micrococcaceae</taxon>
        <taxon>Pseudarthrobacter</taxon>
    </lineage>
</organism>
<sequence length="497" mass="54086">MPLTINDTSRRREAVPRMAGLLLFLAALMLGTAAPALAVPPSSVVVEDTAGVLDRNTLVPAVESIDFHEPTTVALYTYNGRAEDNLNEEVLRFARSEHPEWISADGQKWADGLFIFALDPVGRHVGTYMGEDRKVSLEQRSDIQDATKELFRDAQWTDGTIAGIRRAAQLINQPWYQSAAFLITAWVTGGIAALGAGAWLIVRTVTRSASRKEIERGDRSYASVSMDLDVTELNAGTIPESSRYGSQVLEKHRTFLNRYTAATDLSNRVHALSQRSLGRRGNLKITREYADAATELDALDDVIADTNAFLNRAATWPAAWDRQLAPFRSDLSGLEQLLTKHHGQGDSATAAALRSFRDHSLRDIEGWTAELAEERITPETALDRLNEARSRLAGLLENHAATVIAGFAKNEREAKLMREQMEAAQDGLGRSQRRTYEPSILGTVYPSYHFFNVAAFSSGLNTGLNSVNSARGGGGSTTTGYGSSGGSFSGSGSSSSF</sequence>
<name>A0A1H1ZKF6_9MICC</name>
<dbReference type="OrthoDB" id="3249697at2"/>
<evidence type="ECO:0000256" key="2">
    <source>
        <dbReference type="SAM" id="Phobius"/>
    </source>
</evidence>
<evidence type="ECO:0000256" key="1">
    <source>
        <dbReference type="SAM" id="MobiDB-lite"/>
    </source>
</evidence>
<dbReference type="Proteomes" id="UP000198751">
    <property type="component" value="Chromosome I"/>
</dbReference>
<dbReference type="RefSeq" id="WP_091720639.1">
    <property type="nucleotide sequence ID" value="NZ_LT629779.1"/>
</dbReference>
<accession>A0A1H1ZKF6</accession>
<dbReference type="InterPro" id="IPR033435">
    <property type="entry name" value="DUF5129"/>
</dbReference>